<organism evidence="11 12">
    <name type="scientific">Chrysophaeum taylorii</name>
    <dbReference type="NCBI Taxonomy" id="2483200"/>
    <lineage>
        <taxon>Eukaryota</taxon>
        <taxon>Sar</taxon>
        <taxon>Stramenopiles</taxon>
        <taxon>Ochrophyta</taxon>
        <taxon>Pelagophyceae</taxon>
        <taxon>Pelagomonadales</taxon>
        <taxon>Pelagomonadaceae</taxon>
        <taxon>Chrysophaeum</taxon>
    </lineage>
</organism>
<keyword evidence="8" id="KW-1133">Transmembrane helix</keyword>
<dbReference type="InterPro" id="IPR036656">
    <property type="entry name" value="QCR9_sf"/>
</dbReference>
<reference evidence="11" key="1">
    <citation type="submission" date="2023-01" db="EMBL/GenBank/DDBJ databases">
        <title>Metagenome sequencing of chrysophaentin producing Chrysophaeum taylorii.</title>
        <authorList>
            <person name="Davison J."/>
            <person name="Bewley C."/>
        </authorList>
    </citation>
    <scope>NUCLEOTIDE SEQUENCE</scope>
    <source>
        <strain evidence="11">NIES-1699</strain>
    </source>
</reference>
<evidence type="ECO:0000256" key="7">
    <source>
        <dbReference type="ARBA" id="ARBA00022982"/>
    </source>
</evidence>
<keyword evidence="6" id="KW-0999">Mitochondrion inner membrane</keyword>
<keyword evidence="7" id="KW-0249">Electron transport</keyword>
<keyword evidence="5" id="KW-0812">Transmembrane</keyword>
<dbReference type="GO" id="GO:0006122">
    <property type="term" value="P:mitochondrial electron transport, ubiquinol to cytochrome c"/>
    <property type="evidence" value="ECO:0007669"/>
    <property type="project" value="InterPro"/>
</dbReference>
<evidence type="ECO:0000256" key="2">
    <source>
        <dbReference type="ARBA" id="ARBA00007856"/>
    </source>
</evidence>
<evidence type="ECO:0000256" key="9">
    <source>
        <dbReference type="ARBA" id="ARBA00023128"/>
    </source>
</evidence>
<gene>
    <name evidence="11" type="ORF">CTAYLR_003157</name>
</gene>
<keyword evidence="9" id="KW-0496">Mitochondrion</keyword>
<keyword evidence="10" id="KW-0472">Membrane</keyword>
<evidence type="ECO:0000256" key="6">
    <source>
        <dbReference type="ARBA" id="ARBA00022792"/>
    </source>
</evidence>
<accession>A0AAD7XQE9</accession>
<dbReference type="Pfam" id="PF05365">
    <property type="entry name" value="UCR_UQCRX_QCR9"/>
    <property type="match status" value="1"/>
</dbReference>
<dbReference type="GO" id="GO:0005743">
    <property type="term" value="C:mitochondrial inner membrane"/>
    <property type="evidence" value="ECO:0007669"/>
    <property type="project" value="UniProtKB-SubCell"/>
</dbReference>
<evidence type="ECO:0000313" key="12">
    <source>
        <dbReference type="Proteomes" id="UP001230188"/>
    </source>
</evidence>
<comment type="caution">
    <text evidence="11">The sequence shown here is derived from an EMBL/GenBank/DDBJ whole genome shotgun (WGS) entry which is preliminary data.</text>
</comment>
<keyword evidence="4" id="KW-0679">Respiratory chain</keyword>
<evidence type="ECO:0008006" key="13">
    <source>
        <dbReference type="Google" id="ProtNLM"/>
    </source>
</evidence>
<dbReference type="Gene3D" id="1.20.5.260">
    <property type="entry name" value="Cytochrome b-c1 complex subunit 9"/>
    <property type="match status" value="1"/>
</dbReference>
<evidence type="ECO:0000256" key="10">
    <source>
        <dbReference type="ARBA" id="ARBA00023136"/>
    </source>
</evidence>
<evidence type="ECO:0000256" key="5">
    <source>
        <dbReference type="ARBA" id="ARBA00022692"/>
    </source>
</evidence>
<evidence type="ECO:0000256" key="8">
    <source>
        <dbReference type="ARBA" id="ARBA00022989"/>
    </source>
</evidence>
<evidence type="ECO:0000313" key="11">
    <source>
        <dbReference type="EMBL" id="KAJ8613687.1"/>
    </source>
</evidence>
<evidence type="ECO:0000256" key="4">
    <source>
        <dbReference type="ARBA" id="ARBA00022660"/>
    </source>
</evidence>
<protein>
    <recommendedName>
        <fullName evidence="13">Cytochrome b-c1 complex subunit 9</fullName>
    </recommendedName>
</protein>
<proteinExistence type="inferred from homology"/>
<dbReference type="InterPro" id="IPR008027">
    <property type="entry name" value="QCR9"/>
</dbReference>
<dbReference type="GO" id="GO:0045275">
    <property type="term" value="C:respiratory chain complex III"/>
    <property type="evidence" value="ECO:0007669"/>
    <property type="project" value="InterPro"/>
</dbReference>
<evidence type="ECO:0000256" key="1">
    <source>
        <dbReference type="ARBA" id="ARBA00004434"/>
    </source>
</evidence>
<dbReference type="EMBL" id="JAQMWT010000024">
    <property type="protein sequence ID" value="KAJ8613687.1"/>
    <property type="molecule type" value="Genomic_DNA"/>
</dbReference>
<keyword evidence="3" id="KW-0813">Transport</keyword>
<keyword evidence="12" id="KW-1185">Reference proteome</keyword>
<comment type="subcellular location">
    <subcellularLocation>
        <location evidence="1">Mitochondrion inner membrane</location>
        <topology evidence="1">Single-pass membrane protein</topology>
    </subcellularLocation>
</comment>
<comment type="similarity">
    <text evidence="2">Belongs to the UQCR10/QCR9 family.</text>
</comment>
<dbReference type="AlphaFoldDB" id="A0AAD7XQE9"/>
<sequence length="89" mass="10061">MTRLAMMRAANRTLGGRRHASSLLDGFYRTALKSNISHVTFVVTGAIIFEVIYGKATDTIWNSVNDGKLPHQIDWSAFREDDDEEDDED</sequence>
<dbReference type="Proteomes" id="UP001230188">
    <property type="component" value="Unassembled WGS sequence"/>
</dbReference>
<name>A0AAD7XQE9_9STRA</name>
<evidence type="ECO:0000256" key="3">
    <source>
        <dbReference type="ARBA" id="ARBA00022448"/>
    </source>
</evidence>
<dbReference type="PANTHER" id="PTHR12980:SF0">
    <property type="entry name" value="CYTOCHROME B-C1 COMPLEX SUBUNIT 9"/>
    <property type="match status" value="1"/>
</dbReference>
<dbReference type="PANTHER" id="PTHR12980">
    <property type="entry name" value="UBIQUINOL-CYTOCHROME C REDUCTASE COMPLEX, SUBUNIT X"/>
    <property type="match status" value="1"/>
</dbReference>
<dbReference type="SUPFAM" id="SSF81514">
    <property type="entry name" value="Subunit X (non-heme 7 kDa protein) of cytochrome bc1 complex (Ubiquinol-cytochrome c reductase)"/>
    <property type="match status" value="1"/>
</dbReference>